<gene>
    <name evidence="1" type="ORF">FQN60_015819</name>
</gene>
<proteinExistence type="predicted"/>
<accession>A0A5J5CR34</accession>
<comment type="caution">
    <text evidence="1">The sequence shown here is derived from an EMBL/GenBank/DDBJ whole genome shotgun (WGS) entry which is preliminary data.</text>
</comment>
<protein>
    <submittedName>
        <fullName evidence="1">Uncharacterized protein</fullName>
    </submittedName>
</protein>
<organism evidence="1 2">
    <name type="scientific">Etheostoma spectabile</name>
    <name type="common">orangethroat darter</name>
    <dbReference type="NCBI Taxonomy" id="54343"/>
    <lineage>
        <taxon>Eukaryota</taxon>
        <taxon>Metazoa</taxon>
        <taxon>Chordata</taxon>
        <taxon>Craniata</taxon>
        <taxon>Vertebrata</taxon>
        <taxon>Euteleostomi</taxon>
        <taxon>Actinopterygii</taxon>
        <taxon>Neopterygii</taxon>
        <taxon>Teleostei</taxon>
        <taxon>Neoteleostei</taxon>
        <taxon>Acanthomorphata</taxon>
        <taxon>Eupercaria</taxon>
        <taxon>Perciformes</taxon>
        <taxon>Percoidei</taxon>
        <taxon>Percidae</taxon>
        <taxon>Etheostomatinae</taxon>
        <taxon>Etheostoma</taxon>
    </lineage>
</organism>
<dbReference type="Proteomes" id="UP000327493">
    <property type="component" value="Chromosome 18"/>
</dbReference>
<evidence type="ECO:0000313" key="2">
    <source>
        <dbReference type="Proteomes" id="UP000327493"/>
    </source>
</evidence>
<evidence type="ECO:0000313" key="1">
    <source>
        <dbReference type="EMBL" id="KAA8583273.1"/>
    </source>
</evidence>
<sequence>MSSDLAALMKRVPSTNPEKQMVQIAPILSPSSGIWTGICLRWWCSWDLAVWSPVS</sequence>
<keyword evidence="2" id="KW-1185">Reference proteome</keyword>
<reference evidence="1 2" key="1">
    <citation type="submission" date="2019-08" db="EMBL/GenBank/DDBJ databases">
        <title>A chromosome-level genome assembly, high-density linkage maps, and genome scans reveal the genomic architecture of hybrid incompatibilities underlying speciation via character displacement in darters (Percidae: Etheostominae).</title>
        <authorList>
            <person name="Moran R.L."/>
            <person name="Catchen J.M."/>
            <person name="Fuller R.C."/>
        </authorList>
    </citation>
    <scope>NUCLEOTIDE SEQUENCE [LARGE SCALE GENOMIC DNA]</scope>
    <source>
        <strain evidence="1">EspeVRDwgs_2016</strain>
        <tissue evidence="1">Muscle</tissue>
    </source>
</reference>
<name>A0A5J5CR34_9PERO</name>
<dbReference type="AlphaFoldDB" id="A0A5J5CR34"/>
<dbReference type="EMBL" id="VOFY01000018">
    <property type="protein sequence ID" value="KAA8583273.1"/>
    <property type="molecule type" value="Genomic_DNA"/>
</dbReference>